<keyword evidence="3" id="KW-0503">Monooxygenase</keyword>
<evidence type="ECO:0000313" key="4">
    <source>
        <dbReference type="Proteomes" id="UP000011205"/>
    </source>
</evidence>
<name>L8PQX4_STRVR</name>
<keyword evidence="1" id="KW-1133">Transmembrane helix</keyword>
<organism evidence="3 4">
    <name type="scientific">Streptomyces viridochromogenes Tue57</name>
    <dbReference type="NCBI Taxonomy" id="1160705"/>
    <lineage>
        <taxon>Bacteria</taxon>
        <taxon>Bacillati</taxon>
        <taxon>Actinomycetota</taxon>
        <taxon>Actinomycetes</taxon>
        <taxon>Kitasatosporales</taxon>
        <taxon>Streptomycetaceae</taxon>
        <taxon>Streptomyces</taxon>
    </lineage>
</organism>
<dbReference type="PANTHER" id="PTHR40057:SF1">
    <property type="entry name" value="SLR1162 PROTEIN"/>
    <property type="match status" value="1"/>
</dbReference>
<gene>
    <name evidence="3" type="ORF">STVIR_0158</name>
</gene>
<dbReference type="InterPro" id="IPR038762">
    <property type="entry name" value="ABM_predict"/>
</dbReference>
<dbReference type="Proteomes" id="UP000011205">
    <property type="component" value="Unassembled WGS sequence"/>
</dbReference>
<dbReference type="InterPro" id="IPR011008">
    <property type="entry name" value="Dimeric_a/b-barrel"/>
</dbReference>
<dbReference type="Pfam" id="PF03992">
    <property type="entry name" value="ABM"/>
    <property type="match status" value="1"/>
</dbReference>
<proteinExistence type="predicted"/>
<dbReference type="PANTHER" id="PTHR40057">
    <property type="entry name" value="SLR1162 PROTEIN"/>
    <property type="match status" value="1"/>
</dbReference>
<dbReference type="Gene3D" id="3.30.70.100">
    <property type="match status" value="1"/>
</dbReference>
<keyword evidence="1" id="KW-0472">Membrane</keyword>
<keyword evidence="3" id="KW-0560">Oxidoreductase</keyword>
<dbReference type="GO" id="GO:0004497">
    <property type="term" value="F:monooxygenase activity"/>
    <property type="evidence" value="ECO:0007669"/>
    <property type="project" value="UniProtKB-KW"/>
</dbReference>
<evidence type="ECO:0000256" key="1">
    <source>
        <dbReference type="SAM" id="Phobius"/>
    </source>
</evidence>
<dbReference type="EMBL" id="AMLP01000007">
    <property type="protein sequence ID" value="ELS58905.1"/>
    <property type="molecule type" value="Genomic_DNA"/>
</dbReference>
<reference evidence="3 4" key="1">
    <citation type="journal article" date="2013" name="Genome Announc.">
        <title>Draft Genome Sequence of Streptomyces viridochromogenes Strain Tu57, Producer of Avilamycin.</title>
        <authorList>
            <person name="Gruning B.A."/>
            <person name="Erxleben A."/>
            <person name="Hahnlein A."/>
            <person name="Gunther S."/>
        </authorList>
    </citation>
    <scope>NUCLEOTIDE SEQUENCE [LARGE SCALE GENOMIC DNA]</scope>
    <source>
        <strain evidence="3 4">Tue57</strain>
    </source>
</reference>
<evidence type="ECO:0000259" key="2">
    <source>
        <dbReference type="Pfam" id="PF03992"/>
    </source>
</evidence>
<dbReference type="RefSeq" id="WP_003995503.1">
    <property type="nucleotide sequence ID" value="NZ_AMLP01000007.1"/>
</dbReference>
<keyword evidence="1" id="KW-0812">Transmembrane</keyword>
<dbReference type="SUPFAM" id="SSF54909">
    <property type="entry name" value="Dimeric alpha+beta barrel"/>
    <property type="match status" value="1"/>
</dbReference>
<comment type="caution">
    <text evidence="3">The sequence shown here is derived from an EMBL/GenBank/DDBJ whole genome shotgun (WGS) entry which is preliminary data.</text>
</comment>
<sequence length="195" mass="22088">MSTTETPVTQRNRAVTAVFTWQVRPGREAQFEEWTHGVTRAASRFPGSEGVAWVRPESGHLFHAIARFSDPERLSAWLASQERAEWHRRIAGIATEVSRERQSTTGMETWFSLPGTTVQSPPRWKMALTTLLAAYPLVLLLQWLVVPATADWPLPLRAALFPAVLLPSLTYVIMPWLSRLLRLWLYRGPTASDGR</sequence>
<dbReference type="InterPro" id="IPR007138">
    <property type="entry name" value="ABM_dom"/>
</dbReference>
<dbReference type="AlphaFoldDB" id="L8PQX4"/>
<accession>L8PQX4</accession>
<feature type="transmembrane region" description="Helical" evidence="1">
    <location>
        <begin position="158"/>
        <end position="177"/>
    </location>
</feature>
<dbReference type="PATRIC" id="fig|1160705.3.peg.155"/>
<feature type="domain" description="ABM" evidence="2">
    <location>
        <begin position="15"/>
        <end position="89"/>
    </location>
</feature>
<evidence type="ECO:0000313" key="3">
    <source>
        <dbReference type="EMBL" id="ELS58905.1"/>
    </source>
</evidence>
<protein>
    <submittedName>
        <fullName evidence="3">Putative Antibiotic biosynthesis monooxygenase</fullName>
    </submittedName>
</protein>
<feature type="transmembrane region" description="Helical" evidence="1">
    <location>
        <begin position="126"/>
        <end position="146"/>
    </location>
</feature>